<protein>
    <submittedName>
        <fullName evidence="1">Uncharacterized protein</fullName>
    </submittedName>
</protein>
<keyword evidence="2" id="KW-1185">Reference proteome</keyword>
<sequence length="14" mass="1577">MGYHSNGDAVDRRV</sequence>
<accession>A0A482W8I6</accession>
<name>A0A482W8I6_ASBVE</name>
<dbReference type="EMBL" id="QDEB01020554">
    <property type="protein sequence ID" value="RZC41059.1"/>
    <property type="molecule type" value="Genomic_DNA"/>
</dbReference>
<proteinExistence type="predicted"/>
<gene>
    <name evidence="1" type="ORF">BDFB_000433</name>
</gene>
<dbReference type="Proteomes" id="UP000292052">
    <property type="component" value="Unassembled WGS sequence"/>
</dbReference>
<evidence type="ECO:0000313" key="1">
    <source>
        <dbReference type="EMBL" id="RZC41059.1"/>
    </source>
</evidence>
<comment type="caution">
    <text evidence="1">The sequence shown here is derived from an EMBL/GenBank/DDBJ whole genome shotgun (WGS) entry which is preliminary data.</text>
</comment>
<organism evidence="1 2">
    <name type="scientific">Asbolus verrucosus</name>
    <name type="common">Desert ironclad beetle</name>
    <dbReference type="NCBI Taxonomy" id="1661398"/>
    <lineage>
        <taxon>Eukaryota</taxon>
        <taxon>Metazoa</taxon>
        <taxon>Ecdysozoa</taxon>
        <taxon>Arthropoda</taxon>
        <taxon>Hexapoda</taxon>
        <taxon>Insecta</taxon>
        <taxon>Pterygota</taxon>
        <taxon>Neoptera</taxon>
        <taxon>Endopterygota</taxon>
        <taxon>Coleoptera</taxon>
        <taxon>Polyphaga</taxon>
        <taxon>Cucujiformia</taxon>
        <taxon>Tenebrionidae</taxon>
        <taxon>Pimeliinae</taxon>
        <taxon>Asbolus</taxon>
    </lineage>
</organism>
<reference evidence="1 2" key="1">
    <citation type="submission" date="2017-03" db="EMBL/GenBank/DDBJ databases">
        <title>Genome of the blue death feigning beetle - Asbolus verrucosus.</title>
        <authorList>
            <person name="Rider S.D."/>
        </authorList>
    </citation>
    <scope>NUCLEOTIDE SEQUENCE [LARGE SCALE GENOMIC DNA]</scope>
    <source>
        <strain evidence="1">Butters</strain>
        <tissue evidence="1">Head and leg muscle</tissue>
    </source>
</reference>
<evidence type="ECO:0000313" key="2">
    <source>
        <dbReference type="Proteomes" id="UP000292052"/>
    </source>
</evidence>